<keyword evidence="3" id="KW-0443">Lipid metabolism</keyword>
<dbReference type="InterPro" id="IPR034733">
    <property type="entry name" value="AcCoA_carboxyl_beta"/>
</dbReference>
<dbReference type="AlphaFoldDB" id="A0A2P1G7X8"/>
<keyword evidence="3" id="KW-0444">Lipid biosynthesis</keyword>
<sequence>MSILRWMNSIWGLWIINAYYTIFSEVWSSLFDSYYDFKRYMFYQCEVCGSIIDRRDVKTLLGVCPDCGFHSQLTGHERLYYVIDEGTWTPLNELLSPVDSLKFDDTPSYGKRVGQRQIMYQNQDGAVTGLAFINNKPVAIAVMDFNYLGGSMGSVIGEQITRLVEHATKNNVNLIIFCASGGARMQESSLSLMQMGKVSAALNIYQKKLNLLYISVCTSPTTGGVTASFAMLGDLIFAEPGAIIAFAGRRVVSETLNETFPEGYQTSEYLFKNGALDAIVDRFQFKSVVNWVYDFFRAARFNKFELLNPYSRFALSAQSTGLHAFYERRKIRDRQKYIQVLEKSIFCLHFLDLVDFLE</sequence>
<feature type="domain" description="CoA carboxyltransferase N-terminal" evidence="5">
    <location>
        <begin position="41"/>
        <end position="311"/>
    </location>
</feature>
<gene>
    <name evidence="3 6" type="primary">accD</name>
</gene>
<keyword evidence="3" id="KW-0275">Fatty acid biosynthesis</keyword>
<protein>
    <recommendedName>
        <fullName evidence="3">Acetyl-coenzyme A carboxylase carboxyl transferase subunit beta</fullName>
        <shortName evidence="3">ACCase subunit beta</shortName>
        <shortName evidence="3">Acetyl-CoA carboxylase carboxyltransferase subunit beta</shortName>
        <ecNumber evidence="3">2.1.3.15</ecNumber>
    </recommendedName>
</protein>
<keyword evidence="3" id="KW-0863">Zinc-finger</keyword>
<comment type="pathway">
    <text evidence="3">Lipid metabolism; malonyl-CoA biosynthesis; malonyl-CoA from acetyl-CoA: step 1/1.</text>
</comment>
<dbReference type="GO" id="GO:2001295">
    <property type="term" value="P:malonyl-CoA biosynthetic process"/>
    <property type="evidence" value="ECO:0007669"/>
    <property type="project" value="UniProtKB-UniRule"/>
</dbReference>
<feature type="binding site" evidence="3">
    <location>
        <position position="45"/>
    </location>
    <ligand>
        <name>Zn(2+)</name>
        <dbReference type="ChEBI" id="CHEBI:29105"/>
    </ligand>
</feature>
<keyword evidence="4" id="KW-1133">Transmembrane helix</keyword>
<dbReference type="PANTHER" id="PTHR42995:SF5">
    <property type="entry name" value="ACETYL-COENZYME A CARBOXYLASE CARBOXYL TRANSFERASE SUBUNIT BETA, CHLOROPLASTIC"/>
    <property type="match status" value="1"/>
</dbReference>
<dbReference type="PANTHER" id="PTHR42995">
    <property type="entry name" value="ACETYL-COENZYME A CARBOXYLASE CARBOXYL TRANSFERASE SUBUNIT BETA, CHLOROPLASTIC"/>
    <property type="match status" value="1"/>
</dbReference>
<keyword evidence="6" id="KW-0934">Plastid</keyword>
<evidence type="ECO:0000259" key="5">
    <source>
        <dbReference type="PROSITE" id="PS50980"/>
    </source>
</evidence>
<dbReference type="InterPro" id="IPR029045">
    <property type="entry name" value="ClpP/crotonase-like_dom_sf"/>
</dbReference>
<keyword evidence="2 3" id="KW-0808">Transferase</keyword>
<proteinExistence type="inferred from homology"/>
<dbReference type="EMBL" id="MF197535">
    <property type="protein sequence ID" value="AVM80966.1"/>
    <property type="molecule type" value="Genomic_DNA"/>
</dbReference>
<evidence type="ECO:0000313" key="6">
    <source>
        <dbReference type="EMBL" id="AVM80966.1"/>
    </source>
</evidence>
<comment type="similarity">
    <text evidence="3">Belongs to the AccD/PCCB family.</text>
</comment>
<accession>A0A2P1G7X8</accession>
<dbReference type="GO" id="GO:0009317">
    <property type="term" value="C:acetyl-CoA carboxylase complex"/>
    <property type="evidence" value="ECO:0007669"/>
    <property type="project" value="InterPro"/>
</dbReference>
<dbReference type="GO" id="GO:0008270">
    <property type="term" value="F:zinc ion binding"/>
    <property type="evidence" value="ECO:0007669"/>
    <property type="project" value="UniProtKB-UniRule"/>
</dbReference>
<name>A0A2P1G7X8_9CHLO</name>
<dbReference type="Gene3D" id="3.90.226.10">
    <property type="entry name" value="2-enoyl-CoA Hydratase, Chain A, domain 1"/>
    <property type="match status" value="1"/>
</dbReference>
<dbReference type="GO" id="GO:0003989">
    <property type="term" value="F:acetyl-CoA carboxylase activity"/>
    <property type="evidence" value="ECO:0007669"/>
    <property type="project" value="InterPro"/>
</dbReference>
<dbReference type="SMR" id="A0A2P1G7X8"/>
<comment type="subunit">
    <text evidence="1">Acetyl-CoA carboxylase is a heterohexamer composed of biotin carboxyl carrier protein, biotin carboxylase and 2 subunits each of ACCase subunit alpha and ACCase plastid-coded subunit beta (accD).</text>
</comment>
<keyword evidence="3" id="KW-0067">ATP-binding</keyword>
<keyword evidence="3" id="KW-0547">Nucleotide-binding</keyword>
<dbReference type="InterPro" id="IPR000438">
    <property type="entry name" value="Acetyl_CoA_COase_Trfase_b_su"/>
</dbReference>
<keyword evidence="3" id="KW-0276">Fatty acid metabolism</keyword>
<evidence type="ECO:0000256" key="1">
    <source>
        <dbReference type="ARBA" id="ARBA00011842"/>
    </source>
</evidence>
<evidence type="ECO:0000256" key="3">
    <source>
        <dbReference type="HAMAP-Rule" id="MF_01395"/>
    </source>
</evidence>
<organism evidence="6">
    <name type="scientific">Prototheca zopfii</name>
    <dbReference type="NCBI Taxonomy" id="3112"/>
    <lineage>
        <taxon>Eukaryota</taxon>
        <taxon>Viridiplantae</taxon>
        <taxon>Chlorophyta</taxon>
        <taxon>core chlorophytes</taxon>
        <taxon>Trebouxiophyceae</taxon>
        <taxon>Chlorellales</taxon>
        <taxon>Chlorellaceae</taxon>
        <taxon>Prototheca</taxon>
    </lineage>
</organism>
<dbReference type="PRINTS" id="PR01070">
    <property type="entry name" value="ACCCTRFRASEB"/>
</dbReference>
<feature type="transmembrane region" description="Helical" evidence="4">
    <location>
        <begin position="12"/>
        <end position="31"/>
    </location>
</feature>
<feature type="zinc finger region" description="C4-type" evidence="3">
    <location>
        <begin position="45"/>
        <end position="67"/>
    </location>
</feature>
<dbReference type="InterPro" id="IPR011762">
    <property type="entry name" value="COA_CT_N"/>
</dbReference>
<keyword evidence="3" id="KW-0479">Metal-binding</keyword>
<feature type="binding site" evidence="3">
    <location>
        <position position="67"/>
    </location>
    <ligand>
        <name>Zn(2+)</name>
        <dbReference type="ChEBI" id="CHEBI:29105"/>
    </ligand>
</feature>
<feature type="binding site" evidence="3">
    <location>
        <position position="64"/>
    </location>
    <ligand>
        <name>Zn(2+)</name>
        <dbReference type="ChEBI" id="CHEBI:29105"/>
    </ligand>
</feature>
<evidence type="ECO:0000256" key="4">
    <source>
        <dbReference type="SAM" id="Phobius"/>
    </source>
</evidence>
<keyword evidence="4" id="KW-0472">Membrane</keyword>
<reference evidence="6" key="1">
    <citation type="journal article" date="2018" name="Sci. Rep.">
        <title>Genome sequencing of Prototheca zopfii genotypes 1 and 2 provides evidence of a severe reduction in organellar genomes.</title>
        <authorList>
            <person name="Severgnini M."/>
            <person name="Lazzari B."/>
            <person name="Capra E."/>
            <person name="Chessa S."/>
            <person name="Luini M."/>
            <person name="Bordoni R."/>
            <person name="Castiglioni B."/>
            <person name="Ricchi M."/>
            <person name="Cremonesi P."/>
        </authorList>
    </citation>
    <scope>NUCLEOTIDE SEQUENCE</scope>
    <source>
        <strain evidence="6">SAG 2063</strain>
    </source>
</reference>
<dbReference type="GO" id="GO:0016743">
    <property type="term" value="F:carboxyl- or carbamoyltransferase activity"/>
    <property type="evidence" value="ECO:0007669"/>
    <property type="project" value="UniProtKB-UniRule"/>
</dbReference>
<keyword evidence="4" id="KW-0812">Transmembrane</keyword>
<dbReference type="HAMAP" id="MF_01395">
    <property type="entry name" value="AcetylCoA_CT_beta"/>
    <property type="match status" value="1"/>
</dbReference>
<keyword evidence="3" id="KW-0862">Zinc</keyword>
<comment type="cofactor">
    <cofactor evidence="3">
        <name>Zn(2+)</name>
        <dbReference type="ChEBI" id="CHEBI:29105"/>
    </cofactor>
    <text evidence="3">Binds 1 zinc ion per subunit.</text>
</comment>
<dbReference type="GO" id="GO:0005524">
    <property type="term" value="F:ATP binding"/>
    <property type="evidence" value="ECO:0007669"/>
    <property type="project" value="UniProtKB-KW"/>
</dbReference>
<dbReference type="GO" id="GO:0006633">
    <property type="term" value="P:fatty acid biosynthetic process"/>
    <property type="evidence" value="ECO:0007669"/>
    <property type="project" value="UniProtKB-KW"/>
</dbReference>
<comment type="subunit">
    <text evidence="3">Acetyl-CoA carboxylase is a heterohexamer composed of biotin carboxyl carrier protein (AccB), biotin carboxylase (AccC) and two subunits each of ACCase subunit alpha (AccA) and ACCase subunit beta (AccD).</text>
</comment>
<dbReference type="PROSITE" id="PS50980">
    <property type="entry name" value="COA_CT_NTER"/>
    <property type="match status" value="1"/>
</dbReference>
<dbReference type="UniPathway" id="UPA00655">
    <property type="reaction ID" value="UER00711"/>
</dbReference>
<dbReference type="Pfam" id="PF01039">
    <property type="entry name" value="Carboxyl_trans"/>
    <property type="match status" value="1"/>
</dbReference>
<geneLocation type="plastid" evidence="6"/>
<feature type="binding site" evidence="3">
    <location>
        <position position="48"/>
    </location>
    <ligand>
        <name>Zn(2+)</name>
        <dbReference type="ChEBI" id="CHEBI:29105"/>
    </ligand>
</feature>
<evidence type="ECO:0000256" key="2">
    <source>
        <dbReference type="ARBA" id="ARBA00022679"/>
    </source>
</evidence>
<dbReference type="SUPFAM" id="SSF52096">
    <property type="entry name" value="ClpP/crotonase"/>
    <property type="match status" value="1"/>
</dbReference>
<comment type="function">
    <text evidence="3">Component of the acetyl coenzyme A carboxylase (ACC) complex. Biotin carboxylase (BC) catalyzes the carboxylation of biotin on its carrier protein (BCCP) and then the CO(2) group is transferred by the transcarboxylase to acetyl-CoA to form malonyl-CoA.</text>
</comment>
<comment type="catalytic activity">
    <reaction evidence="3">
        <text>N(6)-carboxybiotinyl-L-lysyl-[protein] + acetyl-CoA = N(6)-biotinyl-L-lysyl-[protein] + malonyl-CoA</text>
        <dbReference type="Rhea" id="RHEA:54728"/>
        <dbReference type="Rhea" id="RHEA-COMP:10505"/>
        <dbReference type="Rhea" id="RHEA-COMP:10506"/>
        <dbReference type="ChEBI" id="CHEBI:57288"/>
        <dbReference type="ChEBI" id="CHEBI:57384"/>
        <dbReference type="ChEBI" id="CHEBI:83144"/>
        <dbReference type="ChEBI" id="CHEBI:83145"/>
        <dbReference type="EC" id="2.1.3.15"/>
    </reaction>
</comment>
<dbReference type="EC" id="2.1.3.15" evidence="3"/>